<dbReference type="InterPro" id="IPR029044">
    <property type="entry name" value="Nucleotide-diphossugar_trans"/>
</dbReference>
<dbReference type="InterPro" id="IPR014756">
    <property type="entry name" value="Ig_E-set"/>
</dbReference>
<dbReference type="Pfam" id="PF00128">
    <property type="entry name" value="Alpha-amylase"/>
    <property type="match status" value="1"/>
</dbReference>
<dbReference type="Gene3D" id="2.60.40.10">
    <property type="entry name" value="Immunoglobulins"/>
    <property type="match status" value="1"/>
</dbReference>
<dbReference type="InterPro" id="IPR006047">
    <property type="entry name" value="GH13_cat_dom"/>
</dbReference>
<keyword evidence="2" id="KW-0378">Hydrolase</keyword>
<evidence type="ECO:0000259" key="5">
    <source>
        <dbReference type="SMART" id="SM00642"/>
    </source>
</evidence>
<keyword evidence="7" id="KW-1185">Reference proteome</keyword>
<dbReference type="GO" id="GO:0005978">
    <property type="term" value="P:glycogen biosynthetic process"/>
    <property type="evidence" value="ECO:0007669"/>
    <property type="project" value="InterPro"/>
</dbReference>
<reference evidence="6 7" key="1">
    <citation type="journal article" date="2023" name="Commun. Biol.">
        <title>Reorganization of the ancestral sex-determining regions during the evolution of trioecy in Pleodorina starrii.</title>
        <authorList>
            <person name="Takahashi K."/>
            <person name="Suzuki S."/>
            <person name="Kawai-Toyooka H."/>
            <person name="Yamamoto K."/>
            <person name="Hamaji T."/>
            <person name="Ootsuki R."/>
            <person name="Yamaguchi H."/>
            <person name="Kawachi M."/>
            <person name="Higashiyama T."/>
            <person name="Nozaki H."/>
        </authorList>
    </citation>
    <scope>NUCLEOTIDE SEQUENCE [LARGE SCALE GENOMIC DNA]</scope>
    <source>
        <strain evidence="6 7">NIES-4479</strain>
    </source>
</reference>
<dbReference type="PANTHER" id="PTHR43002">
    <property type="entry name" value="GLYCOGEN DEBRANCHING ENZYME"/>
    <property type="match status" value="1"/>
</dbReference>
<evidence type="ECO:0000256" key="3">
    <source>
        <dbReference type="ARBA" id="ARBA00023295"/>
    </source>
</evidence>
<feature type="compositionally biased region" description="Basic and acidic residues" evidence="4">
    <location>
        <begin position="786"/>
        <end position="801"/>
    </location>
</feature>
<dbReference type="SUPFAM" id="SSF51445">
    <property type="entry name" value="(Trans)glycosidases"/>
    <property type="match status" value="1"/>
</dbReference>
<dbReference type="GO" id="GO:0008878">
    <property type="term" value="F:glucose-1-phosphate adenylyltransferase activity"/>
    <property type="evidence" value="ECO:0007669"/>
    <property type="project" value="InterPro"/>
</dbReference>
<dbReference type="Proteomes" id="UP001165080">
    <property type="component" value="Unassembled WGS sequence"/>
</dbReference>
<dbReference type="Gene3D" id="2.60.40.1180">
    <property type="entry name" value="Golgi alpha-mannosidase II"/>
    <property type="match status" value="1"/>
</dbReference>
<dbReference type="CDD" id="cd02856">
    <property type="entry name" value="E_set_GDE_Isoamylase_N"/>
    <property type="match status" value="1"/>
</dbReference>
<organism evidence="6 7">
    <name type="scientific">Pleodorina starrii</name>
    <dbReference type="NCBI Taxonomy" id="330485"/>
    <lineage>
        <taxon>Eukaryota</taxon>
        <taxon>Viridiplantae</taxon>
        <taxon>Chlorophyta</taxon>
        <taxon>core chlorophytes</taxon>
        <taxon>Chlorophyceae</taxon>
        <taxon>CS clade</taxon>
        <taxon>Chlamydomonadales</taxon>
        <taxon>Volvocaceae</taxon>
        <taxon>Pleodorina</taxon>
    </lineage>
</organism>
<feature type="region of interest" description="Disordered" evidence="4">
    <location>
        <begin position="786"/>
        <end position="816"/>
    </location>
</feature>
<dbReference type="Pfam" id="PF00483">
    <property type="entry name" value="NTP_transferase"/>
    <property type="match status" value="1"/>
</dbReference>
<dbReference type="InterPro" id="IPR005836">
    <property type="entry name" value="ADP_Glu_pyroP_CS"/>
</dbReference>
<dbReference type="SMART" id="SM00642">
    <property type="entry name" value="Aamy"/>
    <property type="match status" value="1"/>
</dbReference>
<keyword evidence="3" id="KW-0326">Glycosidase</keyword>
<accession>A0A9W6C322</accession>
<dbReference type="InterPro" id="IPR011837">
    <property type="entry name" value="Glycogen_debranch_GlgX"/>
</dbReference>
<dbReference type="Gene3D" id="3.90.550.10">
    <property type="entry name" value="Spore Coat Polysaccharide Biosynthesis Protein SpsA, Chain A"/>
    <property type="match status" value="1"/>
</dbReference>
<dbReference type="PROSITE" id="PS00808">
    <property type="entry name" value="ADP_GLC_PYROPHOSPH_1"/>
    <property type="match status" value="1"/>
</dbReference>
<name>A0A9W6C322_9CHLO</name>
<dbReference type="NCBIfam" id="TIGR02100">
    <property type="entry name" value="glgX_debranch"/>
    <property type="match status" value="1"/>
</dbReference>
<dbReference type="InterPro" id="IPR017853">
    <property type="entry name" value="GH"/>
</dbReference>
<dbReference type="GO" id="GO:0004135">
    <property type="term" value="F:amylo-alpha-1,6-glucosidase activity"/>
    <property type="evidence" value="ECO:0007669"/>
    <property type="project" value="InterPro"/>
</dbReference>
<dbReference type="InterPro" id="IPR005835">
    <property type="entry name" value="NTP_transferase_dom"/>
</dbReference>
<dbReference type="AlphaFoldDB" id="A0A9W6C322"/>
<feature type="domain" description="Glycosyl hydrolase family 13 catalytic" evidence="5">
    <location>
        <begin position="457"/>
        <end position="886"/>
    </location>
</feature>
<protein>
    <recommendedName>
        <fullName evidence="5">Glycosyl hydrolase family 13 catalytic domain-containing protein</fullName>
    </recommendedName>
</protein>
<dbReference type="SUPFAM" id="SSF81296">
    <property type="entry name" value="E set domains"/>
    <property type="match status" value="1"/>
</dbReference>
<dbReference type="Gene3D" id="3.20.20.80">
    <property type="entry name" value="Glycosidases"/>
    <property type="match status" value="1"/>
</dbReference>
<dbReference type="CDD" id="cd11326">
    <property type="entry name" value="AmyAc_Glg_debranch"/>
    <property type="match status" value="1"/>
</dbReference>
<comment type="caution">
    <text evidence="6">The sequence shown here is derived from an EMBL/GenBank/DDBJ whole genome shotgun (WGS) entry which is preliminary data.</text>
</comment>
<dbReference type="InterPro" id="IPR044505">
    <property type="entry name" value="GlgX_Isoamylase_N_E_set"/>
</dbReference>
<dbReference type="PROSITE" id="PS00810">
    <property type="entry name" value="ADP_GLC_PYROPHOSPH_3"/>
    <property type="match status" value="1"/>
</dbReference>
<sequence>MSEYMPAVPRLATPVTRPAPVPVTGVATLLLAGGKGTRLYELTARDSKPAVPFAGANRIIDFAMANAVRSGLPRMLVATQYAPHSLHHHLPTRWGHRFPQAGLALRDGQDRFMGTADAARQTWDALEAMGGDQVLILAADHVYDMNYADLLAAHRVSGAAVTVAVDTVPRAEARGFGVMQADAQGRILSFLEKPADPPGMIDQPDRAMVSMGIYVFDRRWLQEALFDRPVEAMDFGHDVIPDAVAQGVAGVWRMPAGPSGRGYWRDVGTLDALRRAQLDFVSAEPARLPFASPASDWYLGRGSIAMPGAVVPESARLTCTLVAPGTQARSDILGAEFMGEGTNFALYSDHATKVELCLFDDEGQEELYRLPLPDMEGGIWFGYLPDIMPGQVYGYRVHGPYEPENGHRFNPNKLLLDPYARELRGEIIWDDALHGYTIGEDDLSFDERDSAPFMPKGVVVDSRFDWDTERALRTPWADTVIYEAHVKGVTKRHPDVPEDLQGTFRGLATEPVISHLQKIGVTAIELLPIHAFANDRYLVEKDLSNYWGYSTLSFFAPHTPYLKTGQIREVKEAIRKFHKAGIEVILDVVFNHTCEGSELGQTLSFRGIDNASYYLLSEDKRHSFDTTGTGNTLNVAHPMVLRMVMDSLRYWVQVMHVDGFRFDLASTLGRESEGFERDGSFFNAIRQDPVLSGIKLIAEPWDIGEGGYQVGGYRWPFREWNDKFRDDTRAFWRRDSGQLGVIAERLVGSPVQFNHSHRPATSSVNFVAAHDGFTLWDTVSYSDKHNDANGEDGRDGHDHNLSDNLGAEGPTDDAGIDTARVRRVRGMLATIFLSQGVPMILAGDEMGNSQDGNNNAYCQDNEISWLDWDGARADIRDAVAALTAFRKDSGLAQTHFSGPEGQPVARWFHPRGDAMTDADWSDGELRILGLMLQPTDVPEILIIVNAGDDGEFALPEGDWTLRIDTARDDVACMDTVSGVLPLGWQSVVALTRA</sequence>
<evidence type="ECO:0000256" key="4">
    <source>
        <dbReference type="SAM" id="MobiDB-lite"/>
    </source>
</evidence>
<dbReference type="InterPro" id="IPR013783">
    <property type="entry name" value="Ig-like_fold"/>
</dbReference>
<proteinExistence type="inferred from homology"/>
<dbReference type="GO" id="GO:0005980">
    <property type="term" value="P:glycogen catabolic process"/>
    <property type="evidence" value="ECO:0007669"/>
    <property type="project" value="InterPro"/>
</dbReference>
<dbReference type="InterPro" id="IPR004193">
    <property type="entry name" value="Glyco_hydro_13_N"/>
</dbReference>
<dbReference type="SUPFAM" id="SSF53448">
    <property type="entry name" value="Nucleotide-diphospho-sugar transferases"/>
    <property type="match status" value="1"/>
</dbReference>
<evidence type="ECO:0000313" key="7">
    <source>
        <dbReference type="Proteomes" id="UP001165080"/>
    </source>
</evidence>
<gene>
    <name evidence="6" type="primary">PLESTB003173</name>
    <name evidence="6" type="ORF">PLESTB_001847600</name>
</gene>
<evidence type="ECO:0000256" key="1">
    <source>
        <dbReference type="ARBA" id="ARBA00008061"/>
    </source>
</evidence>
<dbReference type="EMBL" id="BRXU01000058">
    <property type="protein sequence ID" value="GLC62166.1"/>
    <property type="molecule type" value="Genomic_DNA"/>
</dbReference>
<dbReference type="InterPro" id="IPR013780">
    <property type="entry name" value="Glyco_hydro_b"/>
</dbReference>
<evidence type="ECO:0000313" key="6">
    <source>
        <dbReference type="EMBL" id="GLC62166.1"/>
    </source>
</evidence>
<dbReference type="Pfam" id="PF02922">
    <property type="entry name" value="CBM_48"/>
    <property type="match status" value="1"/>
</dbReference>
<evidence type="ECO:0000256" key="2">
    <source>
        <dbReference type="ARBA" id="ARBA00022801"/>
    </source>
</evidence>
<dbReference type="SUPFAM" id="SSF51011">
    <property type="entry name" value="Glycosyl hydrolase domain"/>
    <property type="match status" value="1"/>
</dbReference>
<comment type="similarity">
    <text evidence="1">Belongs to the glycosyl hydrolase 13 family.</text>
</comment>